<name>A0A286GAL3_9BACT</name>
<evidence type="ECO:0000313" key="7">
    <source>
        <dbReference type="EMBL" id="SOD92567.1"/>
    </source>
</evidence>
<dbReference type="GO" id="GO:0016987">
    <property type="term" value="F:sigma factor activity"/>
    <property type="evidence" value="ECO:0007669"/>
    <property type="project" value="UniProtKB-KW"/>
</dbReference>
<dbReference type="EMBL" id="OCNH01000003">
    <property type="protein sequence ID" value="SOD92567.1"/>
    <property type="molecule type" value="Genomic_DNA"/>
</dbReference>
<feature type="domain" description="RNA polymerase sigma factor 70 region 4 type 2" evidence="6">
    <location>
        <begin position="119"/>
        <end position="171"/>
    </location>
</feature>
<reference evidence="8" key="1">
    <citation type="submission" date="2017-09" db="EMBL/GenBank/DDBJ databases">
        <authorList>
            <person name="Varghese N."/>
            <person name="Submissions S."/>
        </authorList>
    </citation>
    <scope>NUCLEOTIDE SEQUENCE [LARGE SCALE GENOMIC DNA]</scope>
    <source>
        <strain evidence="8">DSM 29961</strain>
    </source>
</reference>
<feature type="domain" description="RNA polymerase sigma-70 region 2" evidence="5">
    <location>
        <begin position="25"/>
        <end position="89"/>
    </location>
</feature>
<dbReference type="InterPro" id="IPR014327">
    <property type="entry name" value="RNA_pol_sigma70_bacteroid"/>
</dbReference>
<dbReference type="InterPro" id="IPR014284">
    <property type="entry name" value="RNA_pol_sigma-70_dom"/>
</dbReference>
<evidence type="ECO:0000313" key="8">
    <source>
        <dbReference type="Proteomes" id="UP000219452"/>
    </source>
</evidence>
<accession>A0A286GAL3</accession>
<dbReference type="InterPro" id="IPR013249">
    <property type="entry name" value="RNA_pol_sigma70_r4_t2"/>
</dbReference>
<dbReference type="Gene3D" id="1.10.10.10">
    <property type="entry name" value="Winged helix-like DNA-binding domain superfamily/Winged helix DNA-binding domain"/>
    <property type="match status" value="1"/>
</dbReference>
<dbReference type="RefSeq" id="WP_097127789.1">
    <property type="nucleotide sequence ID" value="NZ_OCNH01000003.1"/>
</dbReference>
<sequence length="180" mass="21314">MTSNYPIESILGSVIQGDQAAFAKLYRHYRTPALKFCFYLVKDQEEAENMIHDLFIKIWERRTQINPTLNFNSYLFTCLRNMAFDYLKQVEKSQLLRQRYMEQMESVPEEPDDQEARIQLLEVAINSLSEKRKMILLMNVEGGKSYQEIAEMLRISKNTVKNQLVKAKQLLREKLDFALY</sequence>
<evidence type="ECO:0000256" key="4">
    <source>
        <dbReference type="ARBA" id="ARBA00023163"/>
    </source>
</evidence>
<dbReference type="GO" id="GO:0003677">
    <property type="term" value="F:DNA binding"/>
    <property type="evidence" value="ECO:0007669"/>
    <property type="project" value="InterPro"/>
</dbReference>
<evidence type="ECO:0000256" key="3">
    <source>
        <dbReference type="ARBA" id="ARBA00023082"/>
    </source>
</evidence>
<dbReference type="Pfam" id="PF04542">
    <property type="entry name" value="Sigma70_r2"/>
    <property type="match status" value="1"/>
</dbReference>
<dbReference type="InterPro" id="IPR013324">
    <property type="entry name" value="RNA_pol_sigma_r3/r4-like"/>
</dbReference>
<keyword evidence="3" id="KW-0731">Sigma factor</keyword>
<dbReference type="OrthoDB" id="655312at2"/>
<evidence type="ECO:0000256" key="1">
    <source>
        <dbReference type="ARBA" id="ARBA00010641"/>
    </source>
</evidence>
<protein>
    <submittedName>
        <fullName evidence="7">RNA polymerase sigma-70 factor, ECF subfamily</fullName>
    </submittedName>
</protein>
<evidence type="ECO:0000259" key="5">
    <source>
        <dbReference type="Pfam" id="PF04542"/>
    </source>
</evidence>
<dbReference type="PANTHER" id="PTHR43133:SF46">
    <property type="entry name" value="RNA POLYMERASE SIGMA-70 FACTOR ECF SUBFAMILY"/>
    <property type="match status" value="1"/>
</dbReference>
<gene>
    <name evidence="7" type="ORF">SAMN06269250_4044</name>
</gene>
<dbReference type="NCBIfam" id="TIGR02985">
    <property type="entry name" value="Sig70_bacteroi1"/>
    <property type="match status" value="1"/>
</dbReference>
<dbReference type="NCBIfam" id="TIGR02937">
    <property type="entry name" value="sigma70-ECF"/>
    <property type="match status" value="1"/>
</dbReference>
<dbReference type="InterPro" id="IPR013325">
    <property type="entry name" value="RNA_pol_sigma_r2"/>
</dbReference>
<dbReference type="SUPFAM" id="SSF88946">
    <property type="entry name" value="Sigma2 domain of RNA polymerase sigma factors"/>
    <property type="match status" value="1"/>
</dbReference>
<keyword evidence="8" id="KW-1185">Reference proteome</keyword>
<dbReference type="SUPFAM" id="SSF88659">
    <property type="entry name" value="Sigma3 and sigma4 domains of RNA polymerase sigma factors"/>
    <property type="match status" value="1"/>
</dbReference>
<keyword evidence="2" id="KW-0805">Transcription regulation</keyword>
<dbReference type="InterPro" id="IPR007627">
    <property type="entry name" value="RNA_pol_sigma70_r2"/>
</dbReference>
<dbReference type="CDD" id="cd06171">
    <property type="entry name" value="Sigma70_r4"/>
    <property type="match status" value="1"/>
</dbReference>
<dbReference type="InterPro" id="IPR039425">
    <property type="entry name" value="RNA_pol_sigma-70-like"/>
</dbReference>
<dbReference type="PANTHER" id="PTHR43133">
    <property type="entry name" value="RNA POLYMERASE ECF-TYPE SIGMA FACTO"/>
    <property type="match status" value="1"/>
</dbReference>
<dbReference type="Pfam" id="PF08281">
    <property type="entry name" value="Sigma70_r4_2"/>
    <property type="match status" value="1"/>
</dbReference>
<keyword evidence="4" id="KW-0804">Transcription</keyword>
<proteinExistence type="inferred from homology"/>
<organism evidence="7 8">
    <name type="scientific">Spirosoma fluviale</name>
    <dbReference type="NCBI Taxonomy" id="1597977"/>
    <lineage>
        <taxon>Bacteria</taxon>
        <taxon>Pseudomonadati</taxon>
        <taxon>Bacteroidota</taxon>
        <taxon>Cytophagia</taxon>
        <taxon>Cytophagales</taxon>
        <taxon>Cytophagaceae</taxon>
        <taxon>Spirosoma</taxon>
    </lineage>
</organism>
<dbReference type="Proteomes" id="UP000219452">
    <property type="component" value="Unassembled WGS sequence"/>
</dbReference>
<dbReference type="GO" id="GO:0006352">
    <property type="term" value="P:DNA-templated transcription initiation"/>
    <property type="evidence" value="ECO:0007669"/>
    <property type="project" value="InterPro"/>
</dbReference>
<evidence type="ECO:0000259" key="6">
    <source>
        <dbReference type="Pfam" id="PF08281"/>
    </source>
</evidence>
<evidence type="ECO:0000256" key="2">
    <source>
        <dbReference type="ARBA" id="ARBA00023015"/>
    </source>
</evidence>
<comment type="similarity">
    <text evidence="1">Belongs to the sigma-70 factor family. ECF subfamily.</text>
</comment>
<dbReference type="InterPro" id="IPR036388">
    <property type="entry name" value="WH-like_DNA-bd_sf"/>
</dbReference>
<dbReference type="Gene3D" id="1.10.1740.10">
    <property type="match status" value="1"/>
</dbReference>
<dbReference type="AlphaFoldDB" id="A0A286GAL3"/>